<feature type="transmembrane region" description="Helical" evidence="7">
    <location>
        <begin position="41"/>
        <end position="69"/>
    </location>
</feature>
<evidence type="ECO:0000259" key="8">
    <source>
        <dbReference type="Pfam" id="PF01529"/>
    </source>
</evidence>
<dbReference type="PROSITE" id="PS50216">
    <property type="entry name" value="DHHC"/>
    <property type="match status" value="1"/>
</dbReference>
<dbReference type="EC" id="2.3.1.225" evidence="7"/>
<accession>A0A0K8TNK1</accession>
<evidence type="ECO:0000256" key="5">
    <source>
        <dbReference type="ARBA" id="ARBA00023136"/>
    </source>
</evidence>
<keyword evidence="2 7" id="KW-0808">Transferase</keyword>
<feature type="transmembrane region" description="Helical" evidence="7">
    <location>
        <begin position="81"/>
        <end position="101"/>
    </location>
</feature>
<evidence type="ECO:0000256" key="1">
    <source>
        <dbReference type="ARBA" id="ARBA00004141"/>
    </source>
</evidence>
<feature type="transmembrane region" description="Helical" evidence="7">
    <location>
        <begin position="278"/>
        <end position="300"/>
    </location>
</feature>
<protein>
    <recommendedName>
        <fullName evidence="7">Palmitoyltransferase</fullName>
        <ecNumber evidence="7">2.3.1.225</ecNumber>
    </recommendedName>
</protein>
<reference evidence="9" key="1">
    <citation type="journal article" date="2015" name="Insect Biochem. Mol. Biol.">
        <title>An insight into the sialome of the horse fly, Tabanus bromius.</title>
        <authorList>
            <person name="Ribeiro J.M."/>
            <person name="Kazimirova M."/>
            <person name="Takac P."/>
            <person name="Andersen J.F."/>
            <person name="Francischetti I.M."/>
        </authorList>
    </citation>
    <scope>NUCLEOTIDE SEQUENCE</scope>
</reference>
<keyword evidence="6 7" id="KW-0012">Acyltransferase</keyword>
<comment type="catalytic activity">
    <reaction evidence="7">
        <text>L-cysteinyl-[protein] + hexadecanoyl-CoA = S-hexadecanoyl-L-cysteinyl-[protein] + CoA</text>
        <dbReference type="Rhea" id="RHEA:36683"/>
        <dbReference type="Rhea" id="RHEA-COMP:10131"/>
        <dbReference type="Rhea" id="RHEA-COMP:11032"/>
        <dbReference type="ChEBI" id="CHEBI:29950"/>
        <dbReference type="ChEBI" id="CHEBI:57287"/>
        <dbReference type="ChEBI" id="CHEBI:57379"/>
        <dbReference type="ChEBI" id="CHEBI:74151"/>
        <dbReference type="EC" id="2.3.1.225"/>
    </reaction>
</comment>
<keyword evidence="4 7" id="KW-1133">Transmembrane helix</keyword>
<evidence type="ECO:0000256" key="7">
    <source>
        <dbReference type="RuleBase" id="RU079119"/>
    </source>
</evidence>
<dbReference type="AlphaFoldDB" id="A0A0K8TNK1"/>
<evidence type="ECO:0000256" key="6">
    <source>
        <dbReference type="ARBA" id="ARBA00023315"/>
    </source>
</evidence>
<feature type="non-terminal residue" evidence="9">
    <location>
        <position position="1"/>
    </location>
</feature>
<dbReference type="GO" id="GO:0016020">
    <property type="term" value="C:membrane"/>
    <property type="evidence" value="ECO:0007669"/>
    <property type="project" value="UniProtKB-SubCell"/>
</dbReference>
<comment type="subcellular location">
    <subcellularLocation>
        <location evidence="1">Membrane</location>
        <topology evidence="1">Multi-pass membrane protein</topology>
    </subcellularLocation>
</comment>
<proteinExistence type="evidence at transcript level"/>
<dbReference type="EMBL" id="GDAI01001631">
    <property type="protein sequence ID" value="JAI15972.1"/>
    <property type="molecule type" value="mRNA"/>
</dbReference>
<evidence type="ECO:0000313" key="9">
    <source>
        <dbReference type="EMBL" id="JAI15972.1"/>
    </source>
</evidence>
<dbReference type="InterPro" id="IPR039859">
    <property type="entry name" value="PFA4/ZDH16/20/ERF2-like"/>
</dbReference>
<evidence type="ECO:0000256" key="3">
    <source>
        <dbReference type="ARBA" id="ARBA00022692"/>
    </source>
</evidence>
<feature type="transmembrane region" description="Helical" evidence="7">
    <location>
        <begin position="225"/>
        <end position="258"/>
    </location>
</feature>
<dbReference type="InterPro" id="IPR001594">
    <property type="entry name" value="Palmitoyltrfase_DHHC"/>
</dbReference>
<dbReference type="GO" id="GO:0019706">
    <property type="term" value="F:protein-cysteine S-palmitoyltransferase activity"/>
    <property type="evidence" value="ECO:0007669"/>
    <property type="project" value="UniProtKB-EC"/>
</dbReference>
<keyword evidence="3 7" id="KW-0812">Transmembrane</keyword>
<name>A0A0K8TNK1_TABBR</name>
<organism evidence="9">
    <name type="scientific">Tabanus bromius</name>
    <name type="common">Band-eyed brown horse fly</name>
    <dbReference type="NCBI Taxonomy" id="304241"/>
    <lineage>
        <taxon>Eukaryota</taxon>
        <taxon>Metazoa</taxon>
        <taxon>Ecdysozoa</taxon>
        <taxon>Arthropoda</taxon>
        <taxon>Hexapoda</taxon>
        <taxon>Insecta</taxon>
        <taxon>Pterygota</taxon>
        <taxon>Neoptera</taxon>
        <taxon>Endopterygota</taxon>
        <taxon>Diptera</taxon>
        <taxon>Brachycera</taxon>
        <taxon>Tabanomorpha</taxon>
        <taxon>Tabanoidea</taxon>
        <taxon>Tabanidae</taxon>
        <taxon>Tabanus</taxon>
    </lineage>
</organism>
<dbReference type="PANTHER" id="PTHR12246">
    <property type="entry name" value="PALMITOYLTRANSFERASE ZDHHC16"/>
    <property type="match status" value="1"/>
</dbReference>
<comment type="domain">
    <text evidence="7">The DHHC domain is required for palmitoyltransferase activity.</text>
</comment>
<keyword evidence="5 7" id="KW-0472">Membrane</keyword>
<dbReference type="Pfam" id="PF01529">
    <property type="entry name" value="DHHC"/>
    <property type="match status" value="1"/>
</dbReference>
<comment type="similarity">
    <text evidence="7">Belongs to the DHHC palmitoyltransferase family.</text>
</comment>
<feature type="transmembrane region" description="Helical" evidence="7">
    <location>
        <begin position="107"/>
        <end position="127"/>
    </location>
</feature>
<evidence type="ECO:0000256" key="2">
    <source>
        <dbReference type="ARBA" id="ARBA00022679"/>
    </source>
</evidence>
<evidence type="ECO:0000256" key="4">
    <source>
        <dbReference type="ARBA" id="ARBA00022989"/>
    </source>
</evidence>
<sequence>RSINKGVCLNMFLSFQDRLRIPWKGGAKQVSFDAIVPGLTIPLIIGIGAINLYCCFIITFATICLLFYVRHSLQKVAPRSRFFFMWTLWSIIYLLLLFEITVPLFELLPEENCILVVLVCFSLFCTFKTRRKAMQNSVLQNLALELESGEKLMGYVEEHTTAPIRDAVSNDDCHMTACRNCRKNVLPKTFHCYICQVCVIKQSHHSLWLDCCIGESNQKFYTCTLVFGACSLFLGANLILTSVCHPVLIFQILSIHFLLPDDCSEVFEQYEMGVSFVISAYSIVFGTVILSALFLHLFFLTKGVTYVEWRSSQKDFRTSLSNTKDFFVRNV</sequence>
<feature type="domain" description="Palmitoyltransferase DHHC" evidence="8">
    <location>
        <begin position="176"/>
        <end position="311"/>
    </location>
</feature>